<dbReference type="Pfam" id="PF00648">
    <property type="entry name" value="Peptidase_C2"/>
    <property type="match status" value="1"/>
</dbReference>
<dbReference type="InterPro" id="IPR001300">
    <property type="entry name" value="Peptidase_C2_calpain_cat"/>
</dbReference>
<feature type="domain" description="Calpain catalytic" evidence="7">
    <location>
        <begin position="145"/>
        <end position="356"/>
    </location>
</feature>
<dbReference type="EMBL" id="PYFQ01000006">
    <property type="protein sequence ID" value="PSK38316.1"/>
    <property type="molecule type" value="Genomic_DNA"/>
</dbReference>
<evidence type="ECO:0000256" key="6">
    <source>
        <dbReference type="PROSITE-ProRule" id="PRU00239"/>
    </source>
</evidence>
<dbReference type="GeneID" id="36566265"/>
<dbReference type="PANTHER" id="PTHR46143">
    <property type="entry name" value="CALPAIN-7"/>
    <property type="match status" value="1"/>
</dbReference>
<gene>
    <name evidence="8" type="ORF">C7M61_002876</name>
</gene>
<dbReference type="PANTHER" id="PTHR46143:SF1">
    <property type="entry name" value="CALPAIN-7"/>
    <property type="match status" value="1"/>
</dbReference>
<evidence type="ECO:0000256" key="4">
    <source>
        <dbReference type="ARBA" id="ARBA00022807"/>
    </source>
</evidence>
<keyword evidence="4 6" id="KW-0788">Thiol protease</keyword>
<keyword evidence="3 6" id="KW-0378">Hydrolase</keyword>
<evidence type="ECO:0000259" key="7">
    <source>
        <dbReference type="PROSITE" id="PS50203"/>
    </source>
</evidence>
<dbReference type="SMART" id="SM00230">
    <property type="entry name" value="CysPc"/>
    <property type="match status" value="1"/>
</dbReference>
<dbReference type="AlphaFoldDB" id="A0A2P7YQT4"/>
<evidence type="ECO:0000313" key="9">
    <source>
        <dbReference type="Proteomes" id="UP000241107"/>
    </source>
</evidence>
<accession>A0A2P7YQT4</accession>
<dbReference type="Gene3D" id="2.60.120.380">
    <property type="match status" value="1"/>
</dbReference>
<dbReference type="GO" id="GO:0006508">
    <property type="term" value="P:proteolysis"/>
    <property type="evidence" value="ECO:0007669"/>
    <property type="project" value="UniProtKB-KW"/>
</dbReference>
<dbReference type="PROSITE" id="PS50203">
    <property type="entry name" value="CALPAIN_CAT"/>
    <property type="match status" value="1"/>
</dbReference>
<dbReference type="SUPFAM" id="SSF49758">
    <property type="entry name" value="Calpain large subunit, middle domain (domain III)"/>
    <property type="match status" value="1"/>
</dbReference>
<dbReference type="OrthoDB" id="167576at2759"/>
<evidence type="ECO:0000256" key="3">
    <source>
        <dbReference type="ARBA" id="ARBA00022801"/>
    </source>
</evidence>
<feature type="active site" evidence="6">
    <location>
        <position position="154"/>
    </location>
</feature>
<dbReference type="InterPro" id="IPR038765">
    <property type="entry name" value="Papain-like_cys_pep_sf"/>
</dbReference>
<evidence type="ECO:0000256" key="2">
    <source>
        <dbReference type="ARBA" id="ARBA00022670"/>
    </source>
</evidence>
<organism evidence="8 9">
    <name type="scientific">Candidozyma pseudohaemuli</name>
    <dbReference type="NCBI Taxonomy" id="418784"/>
    <lineage>
        <taxon>Eukaryota</taxon>
        <taxon>Fungi</taxon>
        <taxon>Dikarya</taxon>
        <taxon>Ascomycota</taxon>
        <taxon>Saccharomycotina</taxon>
        <taxon>Pichiomycetes</taxon>
        <taxon>Metschnikowiaceae</taxon>
        <taxon>Candidozyma</taxon>
    </lineage>
</organism>
<evidence type="ECO:0000313" key="8">
    <source>
        <dbReference type="EMBL" id="PSK38316.1"/>
    </source>
</evidence>
<dbReference type="InterPro" id="IPR051297">
    <property type="entry name" value="PalB/RIM13"/>
</dbReference>
<dbReference type="SUPFAM" id="SSF54001">
    <property type="entry name" value="Cysteine proteinases"/>
    <property type="match status" value="1"/>
</dbReference>
<dbReference type="InterPro" id="IPR036213">
    <property type="entry name" value="Calpain_III_sf"/>
</dbReference>
<evidence type="ECO:0000256" key="1">
    <source>
        <dbReference type="ARBA" id="ARBA00010193"/>
    </source>
</evidence>
<name>A0A2P7YQT4_9ASCO</name>
<dbReference type="RefSeq" id="XP_024713641.1">
    <property type="nucleotide sequence ID" value="XM_024858235.1"/>
</dbReference>
<proteinExistence type="inferred from homology"/>
<dbReference type="GO" id="GO:0004198">
    <property type="term" value="F:calcium-dependent cysteine-type endopeptidase activity"/>
    <property type="evidence" value="ECO:0007669"/>
    <property type="project" value="InterPro"/>
</dbReference>
<evidence type="ECO:0000256" key="5">
    <source>
        <dbReference type="ARBA" id="ARBA00042255"/>
    </source>
</evidence>
<keyword evidence="9" id="KW-1185">Reference proteome</keyword>
<feature type="active site" evidence="6">
    <location>
        <position position="327"/>
    </location>
</feature>
<dbReference type="Proteomes" id="UP000241107">
    <property type="component" value="Unassembled WGS sequence"/>
</dbReference>
<dbReference type="STRING" id="418784.A0A2P7YQT4"/>
<reference evidence="8 9" key="1">
    <citation type="submission" date="2018-03" db="EMBL/GenBank/DDBJ databases">
        <title>Candida pseudohaemulonii genome assembly and annotation.</title>
        <authorList>
            <person name="Munoz J.F."/>
            <person name="Gade L.G."/>
            <person name="Chow N.A."/>
            <person name="Litvintseva A.P."/>
            <person name="Loparev V.N."/>
            <person name="Cuomo C.A."/>
        </authorList>
    </citation>
    <scope>NUCLEOTIDE SEQUENCE [LARGE SCALE GENOMIC DNA]</scope>
    <source>
        <strain evidence="8 9">B12108</strain>
    </source>
</reference>
<comment type="similarity">
    <text evidence="1">Belongs to the peptidase C2 family. PalB/RIM13 subfamily.</text>
</comment>
<sequence length="750" mass="84803">MKEHLAEVIELVQQSHVALAEGKHPEARVISMKAAMTAGRVLNTFTDPAELRLAKPVAAFTLQWTDLLRKDAEKALALSDKLLWLSCEIHGANWYPVFRFEKGLSMDYQPVNYEDISIQLPETGLDQVPEFRLVGSDPGLEGFDDLCQDLLPNCSFVLSLLSIYDLNLGDKLEKLVTYDDEEDAVKVKLHINGCEREISISAELPFLDYPDDERHLFVLSSTNAALMWPAYIEKAYLIALGDHYNFLGSNMAQDTYMLLGWAPEVRKISKMSMESFAELWDLRKKGLLALGLGTGQMLDSLASQLEVVSGHDYVVSGYSEKGLTLKNPWASADSGRFLNVDASVFGQFSYVYLNWNMDALYKHSFSTAVISPPPKSKALLLDRPQFVLENSSSETQTVGITVEHFLLKNEPVSPYSVSVYENTRGKVVYPSQYVRAAGGKMTTMRVYFLKFEIAANTKNTLVIAGPQGRVIFLLKLWSHSPAVKMYRAKPTYDNVTEIEDAWTKDDNGGNWALELYIDNPQWELEIKRRMPKMFIAVSCKEESDVNFHFLHTEKSKNLTKLRNFDKSKILFCDNYSPGIHHHELHDVEPGNLRLVVSNYNSAYIGKFHLLLMYDGSKGDLVIEKVPKALGLYNDTVEFSWNLRNRYKFTVRTEVTNTSVIFKLQAGTKPQTLSLYRPAVRASLFDAVTQQPVVVNDKWNDSVYGVFVDCVLKKPNHDYILLVERFETGEGICRVTLGSSSRLSVKGEDEK</sequence>
<protein>
    <recommendedName>
        <fullName evidence="5">Cysteine protease RIM13</fullName>
    </recommendedName>
</protein>
<feature type="active site" evidence="6">
    <location>
        <position position="311"/>
    </location>
</feature>
<comment type="caution">
    <text evidence="8">The sequence shown here is derived from an EMBL/GenBank/DDBJ whole genome shotgun (WGS) entry which is preliminary data.</text>
</comment>
<keyword evidence="2 6" id="KW-0645">Protease</keyword>
<dbReference type="VEuPathDB" id="FungiDB:C7M61_002876"/>